<dbReference type="EMBL" id="AYZI01000010">
    <property type="protein sequence ID" value="KRM90057.1"/>
    <property type="molecule type" value="Genomic_DNA"/>
</dbReference>
<accession>A0A0R2CNG5</accession>
<reference evidence="2 3" key="1">
    <citation type="journal article" date="2015" name="Genome Announc.">
        <title>Expanding the biotechnology potential of lactobacilli through comparative genomics of 213 strains and associated genera.</title>
        <authorList>
            <person name="Sun Z."/>
            <person name="Harris H.M."/>
            <person name="McCann A."/>
            <person name="Guo C."/>
            <person name="Argimon S."/>
            <person name="Zhang W."/>
            <person name="Yang X."/>
            <person name="Jeffery I.B."/>
            <person name="Cooney J.C."/>
            <person name="Kagawa T.F."/>
            <person name="Liu W."/>
            <person name="Song Y."/>
            <person name="Salvetti E."/>
            <person name="Wrobel A."/>
            <person name="Rasinkangas P."/>
            <person name="Parkhill J."/>
            <person name="Rea M.C."/>
            <person name="O'Sullivan O."/>
            <person name="Ritari J."/>
            <person name="Douillard F.P."/>
            <person name="Paul Ross R."/>
            <person name="Yang R."/>
            <person name="Briner A.E."/>
            <person name="Felis G.E."/>
            <person name="de Vos W.M."/>
            <person name="Barrangou R."/>
            <person name="Klaenhammer T.R."/>
            <person name="Caufield P.W."/>
            <person name="Cui Y."/>
            <person name="Zhang H."/>
            <person name="O'Toole P.W."/>
        </authorList>
    </citation>
    <scope>NUCLEOTIDE SEQUENCE [LARGE SCALE GENOMIC DNA]</scope>
    <source>
        <strain evidence="2 3">DSM 22689</strain>
    </source>
</reference>
<evidence type="ECO:0000256" key="1">
    <source>
        <dbReference type="SAM" id="Phobius"/>
    </source>
</evidence>
<comment type="caution">
    <text evidence="2">The sequence shown here is derived from an EMBL/GenBank/DDBJ whole genome shotgun (WGS) entry which is preliminary data.</text>
</comment>
<sequence length="229" mass="26079">MNNNDIKKRFCDLLFYGEPLNEKQVKEFSNILETMNERNIHVPYEMISKKVFYCEENDLSRLISSAKESLDLVRNRNTDNLIYSTIRHLELSKIQNEFIVKKTSKAEKELEKIKKNSKKISKIKDSIYTDLITVLGVFTAISFAAFGGITSISGMFSGLNDKTPHIGFLLVCSGISFLLIYGVAVTLFVGINKLIKADNIYTFSKWFTILAIFIPIIFIGMGIFLICTQ</sequence>
<dbReference type="RefSeq" id="WP_056961900.1">
    <property type="nucleotide sequence ID" value="NZ_AYZI01000010.1"/>
</dbReference>
<proteinExistence type="predicted"/>
<evidence type="ECO:0000313" key="3">
    <source>
        <dbReference type="Proteomes" id="UP000051586"/>
    </source>
</evidence>
<dbReference type="AlphaFoldDB" id="A0A0R2CNG5"/>
<protein>
    <submittedName>
        <fullName evidence="2">Putative phage membrane protein</fullName>
    </submittedName>
</protein>
<feature type="transmembrane region" description="Helical" evidence="1">
    <location>
        <begin position="203"/>
        <end position="226"/>
    </location>
</feature>
<dbReference type="PATRIC" id="fig|1423745.4.peg.257"/>
<dbReference type="Proteomes" id="UP000051586">
    <property type="component" value="Unassembled WGS sequence"/>
</dbReference>
<keyword evidence="1" id="KW-0472">Membrane</keyword>
<name>A0A0R2CNG5_9LACO</name>
<gene>
    <name evidence="2" type="ORF">FC87_GL000250</name>
</gene>
<organism evidence="2 3">
    <name type="scientific">Fructilactobacillus florum DSM 22689 = JCM 16035</name>
    <dbReference type="NCBI Taxonomy" id="1423745"/>
    <lineage>
        <taxon>Bacteria</taxon>
        <taxon>Bacillati</taxon>
        <taxon>Bacillota</taxon>
        <taxon>Bacilli</taxon>
        <taxon>Lactobacillales</taxon>
        <taxon>Lactobacillaceae</taxon>
        <taxon>Fructilactobacillus</taxon>
    </lineage>
</organism>
<keyword evidence="1" id="KW-1133">Transmembrane helix</keyword>
<evidence type="ECO:0000313" key="2">
    <source>
        <dbReference type="EMBL" id="KRM90057.1"/>
    </source>
</evidence>
<dbReference type="STRING" id="1423745.GCA_001311215_01712"/>
<keyword evidence="1" id="KW-0812">Transmembrane</keyword>
<feature type="transmembrane region" description="Helical" evidence="1">
    <location>
        <begin position="127"/>
        <end position="146"/>
    </location>
</feature>
<feature type="transmembrane region" description="Helical" evidence="1">
    <location>
        <begin position="166"/>
        <end position="191"/>
    </location>
</feature>